<organism evidence="2 3">
    <name type="scientific">Mya arenaria</name>
    <name type="common">Soft-shell clam</name>
    <dbReference type="NCBI Taxonomy" id="6604"/>
    <lineage>
        <taxon>Eukaryota</taxon>
        <taxon>Metazoa</taxon>
        <taxon>Spiralia</taxon>
        <taxon>Lophotrochozoa</taxon>
        <taxon>Mollusca</taxon>
        <taxon>Bivalvia</taxon>
        <taxon>Autobranchia</taxon>
        <taxon>Heteroconchia</taxon>
        <taxon>Euheterodonta</taxon>
        <taxon>Imparidentia</taxon>
        <taxon>Neoheterodontei</taxon>
        <taxon>Myida</taxon>
        <taxon>Myoidea</taxon>
        <taxon>Myidae</taxon>
        <taxon>Mya</taxon>
    </lineage>
</organism>
<feature type="compositionally biased region" description="Basic and acidic residues" evidence="1">
    <location>
        <begin position="210"/>
        <end position="227"/>
    </location>
</feature>
<accession>A0ABY7EZJ2</accession>
<feature type="region of interest" description="Disordered" evidence="1">
    <location>
        <begin position="20"/>
        <end position="108"/>
    </location>
</feature>
<evidence type="ECO:0000313" key="3">
    <source>
        <dbReference type="Proteomes" id="UP001164746"/>
    </source>
</evidence>
<proteinExistence type="predicted"/>
<dbReference type="EMBL" id="CP111020">
    <property type="protein sequence ID" value="WAR15348.1"/>
    <property type="molecule type" value="Genomic_DNA"/>
</dbReference>
<evidence type="ECO:0000313" key="2">
    <source>
        <dbReference type="EMBL" id="WAR15348.1"/>
    </source>
</evidence>
<feature type="region of interest" description="Disordered" evidence="1">
    <location>
        <begin position="156"/>
        <end position="242"/>
    </location>
</feature>
<name>A0ABY7EZJ2_MYAAR</name>
<protein>
    <submittedName>
        <fullName evidence="2">Uncharacterized protein</fullName>
    </submittedName>
</protein>
<evidence type="ECO:0000256" key="1">
    <source>
        <dbReference type="SAM" id="MobiDB-lite"/>
    </source>
</evidence>
<dbReference type="Proteomes" id="UP001164746">
    <property type="component" value="Chromosome 9"/>
</dbReference>
<feature type="compositionally biased region" description="Basic and acidic residues" evidence="1">
    <location>
        <begin position="79"/>
        <end position="89"/>
    </location>
</feature>
<reference evidence="2" key="1">
    <citation type="submission" date="2022-11" db="EMBL/GenBank/DDBJ databases">
        <title>Centuries of genome instability and evolution in soft-shell clam transmissible cancer (bioRxiv).</title>
        <authorList>
            <person name="Hart S.F.M."/>
            <person name="Yonemitsu M.A."/>
            <person name="Giersch R.M."/>
            <person name="Beal B.F."/>
            <person name="Arriagada G."/>
            <person name="Davis B.W."/>
            <person name="Ostrander E.A."/>
            <person name="Goff S.P."/>
            <person name="Metzger M.J."/>
        </authorList>
    </citation>
    <scope>NUCLEOTIDE SEQUENCE</scope>
    <source>
        <strain evidence="2">MELC-2E11</strain>
        <tissue evidence="2">Siphon/mantle</tissue>
    </source>
</reference>
<keyword evidence="3" id="KW-1185">Reference proteome</keyword>
<sequence>MAILHISNIALRDEPITGRHKQGSTVVLPPAYPATTQKKPQAEPLTGHDTPRSDVAMTPNYTPEVGKPNKKQTFGTRKKTGETDEENKHSKFIPTDNRNSLSSTSSTDSENAFILVSGGESPIVPKVKADHRTSTFENSYENVHLENDALDISLANPENDDQRKHGQHNITGVHKDRRPKTNTKMENKNRYQMNSASETNSENAINHVSGRADHSLTEVKKKEELEQPTHGQRRIQEGMDDNPGYQIDTNSLSASETKPENAMAHVVGREGNSLKAFNNKEASPWMKERINVLERSLKFKTTMGKGLQRSCSSSILQGARFVELFLQKRRLRLYRDSRVLLRQLYPWFQGARTPLQDESLYENSQDLYENSERPCQEK</sequence>
<gene>
    <name evidence="2" type="ORF">MAR_005453</name>
</gene>
<feature type="compositionally biased region" description="Polar residues" evidence="1">
    <location>
        <begin position="190"/>
        <end position="206"/>
    </location>
</feature>